<dbReference type="AlphaFoldDB" id="A0A813EK58"/>
<dbReference type="EMBL" id="CAJNNV010012965">
    <property type="protein sequence ID" value="CAE8601258.1"/>
    <property type="molecule type" value="Genomic_DNA"/>
</dbReference>
<reference evidence="3" key="1">
    <citation type="submission" date="2021-02" db="EMBL/GenBank/DDBJ databases">
        <authorList>
            <person name="Dougan E. K."/>
            <person name="Rhodes N."/>
            <person name="Thang M."/>
            <person name="Chan C."/>
        </authorList>
    </citation>
    <scope>NUCLEOTIDE SEQUENCE</scope>
</reference>
<protein>
    <submittedName>
        <fullName evidence="3">Uncharacterized protein</fullName>
    </submittedName>
</protein>
<keyword evidence="2" id="KW-0472">Membrane</keyword>
<sequence length="616" mass="66302">MLADHTMWLQYVFATVGLLGICCTSLEGATRVVVLRSLLVVMLVAHAMYQPDWLETARSWLNKRLLQSREVDEDAAEVQALLEQMRVSNTKAACAMFMHLAPALSLVTACASYLLQAEGATHESTSHFNLCLIGYAAVGLVMLKQESMSPKSCAIGMVCLNLFCAFFPMACVPADHWFVNSSARFGARMLVGLGTMNHRHTGWLSIAYVASCSYGNFANAKLVPGLHAGYGTIAECAFPEVIISVLIWAAMHFVEYEVVKSLKASMHLDSAKSETSAVQRMLNIFCDVQVQLDSGLRILSSDPKLSRFFRTKVSLEKVGLINFVADSDKQRFVDFIENSKPQLAPTSTDGLEVHHSSPGLLHAKMLSATGEPFGVQLCHVCRLDWRGSLQHFIGICDESQRPPEEIDENIIEASRIAAVAAVTGAPQDQDQETVSNHSSSSASASSCSIGSVAEQGIPGLQSLSVVFKPGMDGFPIAECTFVFELESESSPVSSAPTLEGWLLATEHEIFLSLLSDFEAAVSAGASSLQADFPLKFRMPGSNKLCLIAGECAMSIGGEDGSDEESIRLDLNKFAGSKIRSTGQKKSRIAGAPARGTPAMSSRSSLASIDESLGESS</sequence>
<feature type="region of interest" description="Disordered" evidence="1">
    <location>
        <begin position="578"/>
        <end position="616"/>
    </location>
</feature>
<keyword evidence="2" id="KW-1133">Transmembrane helix</keyword>
<feature type="transmembrane region" description="Helical" evidence="2">
    <location>
        <begin position="7"/>
        <end position="27"/>
    </location>
</feature>
<dbReference type="Proteomes" id="UP000654075">
    <property type="component" value="Unassembled WGS sequence"/>
</dbReference>
<evidence type="ECO:0000313" key="3">
    <source>
        <dbReference type="EMBL" id="CAE8601258.1"/>
    </source>
</evidence>
<name>A0A813EK58_POLGL</name>
<comment type="caution">
    <text evidence="3">The sequence shown here is derived from an EMBL/GenBank/DDBJ whole genome shotgun (WGS) entry which is preliminary data.</text>
</comment>
<keyword evidence="4" id="KW-1185">Reference proteome</keyword>
<evidence type="ECO:0000256" key="1">
    <source>
        <dbReference type="SAM" id="MobiDB-lite"/>
    </source>
</evidence>
<gene>
    <name evidence="3" type="ORF">PGLA1383_LOCUS19554</name>
</gene>
<feature type="transmembrane region" description="Helical" evidence="2">
    <location>
        <begin position="127"/>
        <end position="143"/>
    </location>
</feature>
<evidence type="ECO:0000313" key="4">
    <source>
        <dbReference type="Proteomes" id="UP000654075"/>
    </source>
</evidence>
<keyword evidence="2" id="KW-0812">Transmembrane</keyword>
<proteinExistence type="predicted"/>
<organism evidence="3 4">
    <name type="scientific">Polarella glacialis</name>
    <name type="common">Dinoflagellate</name>
    <dbReference type="NCBI Taxonomy" id="89957"/>
    <lineage>
        <taxon>Eukaryota</taxon>
        <taxon>Sar</taxon>
        <taxon>Alveolata</taxon>
        <taxon>Dinophyceae</taxon>
        <taxon>Suessiales</taxon>
        <taxon>Suessiaceae</taxon>
        <taxon>Polarella</taxon>
    </lineage>
</organism>
<accession>A0A813EK58</accession>
<feature type="transmembrane region" description="Helical" evidence="2">
    <location>
        <begin position="92"/>
        <end position="115"/>
    </location>
</feature>
<evidence type="ECO:0000256" key="2">
    <source>
        <dbReference type="SAM" id="Phobius"/>
    </source>
</evidence>
<feature type="transmembrane region" description="Helical" evidence="2">
    <location>
        <begin position="155"/>
        <end position="179"/>
    </location>
</feature>